<dbReference type="AlphaFoldDB" id="A0AAV6UTA7"/>
<evidence type="ECO:0000313" key="1">
    <source>
        <dbReference type="EMBL" id="KAG8186791.1"/>
    </source>
</evidence>
<sequence>MLETQHLFTSHPCFLNTKTPVITHHQAKISRRLTTTNKVAPKWPPTSLDHSSPHHNDCHYEALCGLTYSVIAEK</sequence>
<name>A0AAV6UTA7_9ARAC</name>
<evidence type="ECO:0000313" key="2">
    <source>
        <dbReference type="Proteomes" id="UP000827092"/>
    </source>
</evidence>
<proteinExistence type="predicted"/>
<gene>
    <name evidence="1" type="ORF">JTE90_010685</name>
</gene>
<accession>A0AAV6UTA7</accession>
<comment type="caution">
    <text evidence="1">The sequence shown here is derived from an EMBL/GenBank/DDBJ whole genome shotgun (WGS) entry which is preliminary data.</text>
</comment>
<dbReference type="Proteomes" id="UP000827092">
    <property type="component" value="Unassembled WGS sequence"/>
</dbReference>
<protein>
    <submittedName>
        <fullName evidence="1">Uncharacterized protein</fullName>
    </submittedName>
</protein>
<keyword evidence="2" id="KW-1185">Reference proteome</keyword>
<reference evidence="1 2" key="1">
    <citation type="journal article" date="2022" name="Nat. Ecol. Evol.">
        <title>A masculinizing supergene underlies an exaggerated male reproductive morph in a spider.</title>
        <authorList>
            <person name="Hendrickx F."/>
            <person name="De Corte Z."/>
            <person name="Sonet G."/>
            <person name="Van Belleghem S.M."/>
            <person name="Kostlbacher S."/>
            <person name="Vangestel C."/>
        </authorList>
    </citation>
    <scope>NUCLEOTIDE SEQUENCE [LARGE SCALE GENOMIC DNA]</scope>
    <source>
        <strain evidence="1">W744_W776</strain>
    </source>
</reference>
<dbReference type="EMBL" id="JAFNEN010000289">
    <property type="protein sequence ID" value="KAG8186791.1"/>
    <property type="molecule type" value="Genomic_DNA"/>
</dbReference>
<organism evidence="1 2">
    <name type="scientific">Oedothorax gibbosus</name>
    <dbReference type="NCBI Taxonomy" id="931172"/>
    <lineage>
        <taxon>Eukaryota</taxon>
        <taxon>Metazoa</taxon>
        <taxon>Ecdysozoa</taxon>
        <taxon>Arthropoda</taxon>
        <taxon>Chelicerata</taxon>
        <taxon>Arachnida</taxon>
        <taxon>Araneae</taxon>
        <taxon>Araneomorphae</taxon>
        <taxon>Entelegynae</taxon>
        <taxon>Araneoidea</taxon>
        <taxon>Linyphiidae</taxon>
        <taxon>Erigoninae</taxon>
        <taxon>Oedothorax</taxon>
    </lineage>
</organism>